<name>A0A3P6RXR2_CYLGO</name>
<evidence type="ECO:0000313" key="15">
    <source>
        <dbReference type="Proteomes" id="UP000271889"/>
    </source>
</evidence>
<feature type="non-terminal residue" evidence="14">
    <location>
        <position position="356"/>
    </location>
</feature>
<dbReference type="Gene3D" id="3.40.50.620">
    <property type="entry name" value="HUPs"/>
    <property type="match status" value="1"/>
</dbReference>
<evidence type="ECO:0000256" key="1">
    <source>
        <dbReference type="ARBA" id="ARBA00004496"/>
    </source>
</evidence>
<dbReference type="GO" id="GO:0005524">
    <property type="term" value="F:ATP binding"/>
    <property type="evidence" value="ECO:0007669"/>
    <property type="project" value="UniProtKB-KW"/>
</dbReference>
<dbReference type="GO" id="GO:0017101">
    <property type="term" value="C:aminoacyl-tRNA synthetase multienzyme complex"/>
    <property type="evidence" value="ECO:0007669"/>
    <property type="project" value="TreeGrafter"/>
</dbReference>
<dbReference type="InterPro" id="IPR001412">
    <property type="entry name" value="aa-tRNA-synth_I_CS"/>
</dbReference>
<comment type="similarity">
    <text evidence="12">Belongs to the class-I aminoacyl-tRNA synthetase family.</text>
</comment>
<protein>
    <recommendedName>
        <fullName evidence="3">Methionine--tRNA ligase, cytoplasmic</fullName>
        <ecNumber evidence="2">6.1.1.10</ecNumber>
    </recommendedName>
    <alternativeName>
        <fullName evidence="10">Methionyl-tRNA synthetase</fullName>
    </alternativeName>
</protein>
<keyword evidence="6 12" id="KW-0547">Nucleotide-binding</keyword>
<evidence type="ECO:0000256" key="11">
    <source>
        <dbReference type="ARBA" id="ARBA00047364"/>
    </source>
</evidence>
<dbReference type="Gene3D" id="2.20.28.20">
    <property type="entry name" value="Methionyl-tRNA synthetase, Zn-domain"/>
    <property type="match status" value="1"/>
</dbReference>
<evidence type="ECO:0000256" key="9">
    <source>
        <dbReference type="ARBA" id="ARBA00023146"/>
    </source>
</evidence>
<dbReference type="NCBIfam" id="TIGR00398">
    <property type="entry name" value="metG"/>
    <property type="match status" value="1"/>
</dbReference>
<gene>
    <name evidence="14" type="ORF">CGOC_LOCUS1194</name>
</gene>
<evidence type="ECO:0000259" key="13">
    <source>
        <dbReference type="Pfam" id="PF09334"/>
    </source>
</evidence>
<evidence type="ECO:0000313" key="14">
    <source>
        <dbReference type="EMBL" id="VDK48101.1"/>
    </source>
</evidence>
<dbReference type="InterPro" id="IPR014729">
    <property type="entry name" value="Rossmann-like_a/b/a_fold"/>
</dbReference>
<dbReference type="GO" id="GO:0005829">
    <property type="term" value="C:cytosol"/>
    <property type="evidence" value="ECO:0007669"/>
    <property type="project" value="TreeGrafter"/>
</dbReference>
<evidence type="ECO:0000256" key="12">
    <source>
        <dbReference type="RuleBase" id="RU363039"/>
    </source>
</evidence>
<dbReference type="AlphaFoldDB" id="A0A3P6RXR2"/>
<dbReference type="EC" id="6.1.1.10" evidence="2"/>
<accession>A0A3P6RXR2</accession>
<dbReference type="OrthoDB" id="5844513at2759"/>
<keyword evidence="7 12" id="KW-0067">ATP-binding</keyword>
<dbReference type="InterPro" id="IPR015413">
    <property type="entry name" value="Methionyl/Leucyl_tRNA_Synth"/>
</dbReference>
<keyword evidence="5 12" id="KW-0436">Ligase</keyword>
<comment type="catalytic activity">
    <reaction evidence="11">
        <text>tRNA(Met) + L-methionine + ATP = L-methionyl-tRNA(Met) + AMP + diphosphate</text>
        <dbReference type="Rhea" id="RHEA:13481"/>
        <dbReference type="Rhea" id="RHEA-COMP:9667"/>
        <dbReference type="Rhea" id="RHEA-COMP:9698"/>
        <dbReference type="ChEBI" id="CHEBI:30616"/>
        <dbReference type="ChEBI" id="CHEBI:33019"/>
        <dbReference type="ChEBI" id="CHEBI:57844"/>
        <dbReference type="ChEBI" id="CHEBI:78442"/>
        <dbReference type="ChEBI" id="CHEBI:78530"/>
        <dbReference type="ChEBI" id="CHEBI:456215"/>
        <dbReference type="EC" id="6.1.1.10"/>
    </reaction>
</comment>
<dbReference type="InterPro" id="IPR033911">
    <property type="entry name" value="MetRS_core"/>
</dbReference>
<dbReference type="InterPro" id="IPR014758">
    <property type="entry name" value="Met-tRNA_synth"/>
</dbReference>
<dbReference type="EMBL" id="UYRV01002097">
    <property type="protein sequence ID" value="VDK48101.1"/>
    <property type="molecule type" value="Genomic_DNA"/>
</dbReference>
<sequence>MPALSAAEVLKAWEASPTVLKPTPKEKIVPVKGKRNILITSALPYVNNVPHLGNIIGCVLSADVFARYCRLRGYETLYICGTDEYGTATETKALQEGVTPKEICDKFHVIHKSIYEWFNIEFDKFGRTTTPQQTEIAQDIFLKLHKNGFTSSLSIDQLHCQKCDKFLADRFVTGICPFCGFDDARGDQCDACGRLINAVELKSPKCHICKVFVDFYLLSLFLMLKKCLLSSWHLIEIAKPDTRWSPNAIAIVKGWIKGGLEKRCITRDLKWGTAVPLAGYENKVFYVWFDAPIGYLSITKCLLGDNWEKWWKNPEEVELFNFLGKDNVAFHGVMFPCTQLGARDNYTIVNHVCATE</sequence>
<organism evidence="14 15">
    <name type="scientific">Cylicostephanus goldi</name>
    <name type="common">Nematode worm</name>
    <dbReference type="NCBI Taxonomy" id="71465"/>
    <lineage>
        <taxon>Eukaryota</taxon>
        <taxon>Metazoa</taxon>
        <taxon>Ecdysozoa</taxon>
        <taxon>Nematoda</taxon>
        <taxon>Chromadorea</taxon>
        <taxon>Rhabditida</taxon>
        <taxon>Rhabditina</taxon>
        <taxon>Rhabditomorpha</taxon>
        <taxon>Strongyloidea</taxon>
        <taxon>Strongylidae</taxon>
        <taxon>Cylicostephanus</taxon>
    </lineage>
</organism>
<dbReference type="InterPro" id="IPR029038">
    <property type="entry name" value="MetRS_Zn"/>
</dbReference>
<evidence type="ECO:0000256" key="3">
    <source>
        <dbReference type="ARBA" id="ARBA00018335"/>
    </source>
</evidence>
<evidence type="ECO:0000256" key="2">
    <source>
        <dbReference type="ARBA" id="ARBA00012838"/>
    </source>
</evidence>
<dbReference type="SUPFAM" id="SSF52374">
    <property type="entry name" value="Nucleotidylyl transferase"/>
    <property type="match status" value="1"/>
</dbReference>
<keyword evidence="9 12" id="KW-0030">Aminoacyl-tRNA synthetase</keyword>
<dbReference type="PANTHER" id="PTHR45765">
    <property type="entry name" value="METHIONINE--TRNA LIGASE"/>
    <property type="match status" value="1"/>
</dbReference>
<evidence type="ECO:0000256" key="7">
    <source>
        <dbReference type="ARBA" id="ARBA00022840"/>
    </source>
</evidence>
<dbReference type="PROSITE" id="PS00178">
    <property type="entry name" value="AA_TRNA_LIGASE_I"/>
    <property type="match status" value="1"/>
</dbReference>
<keyword evidence="15" id="KW-1185">Reference proteome</keyword>
<evidence type="ECO:0000256" key="10">
    <source>
        <dbReference type="ARBA" id="ARBA00030904"/>
    </source>
</evidence>
<dbReference type="PANTHER" id="PTHR45765:SF1">
    <property type="entry name" value="METHIONINE--TRNA LIGASE, CYTOPLASMIC"/>
    <property type="match status" value="1"/>
</dbReference>
<dbReference type="SUPFAM" id="SSF57770">
    <property type="entry name" value="Methionyl-tRNA synthetase (MetRS), Zn-domain"/>
    <property type="match status" value="1"/>
</dbReference>
<dbReference type="GO" id="GO:0004825">
    <property type="term" value="F:methionine-tRNA ligase activity"/>
    <property type="evidence" value="ECO:0007669"/>
    <property type="project" value="UniProtKB-EC"/>
</dbReference>
<proteinExistence type="inferred from homology"/>
<keyword evidence="4" id="KW-0963">Cytoplasm</keyword>
<evidence type="ECO:0000256" key="5">
    <source>
        <dbReference type="ARBA" id="ARBA00022598"/>
    </source>
</evidence>
<evidence type="ECO:0000256" key="6">
    <source>
        <dbReference type="ARBA" id="ARBA00022741"/>
    </source>
</evidence>
<dbReference type="FunFam" id="2.20.28.20:FF:000001">
    <property type="entry name" value="Methionine--tRNA ligase"/>
    <property type="match status" value="1"/>
</dbReference>
<dbReference type="PRINTS" id="PR01041">
    <property type="entry name" value="TRNASYNTHMET"/>
</dbReference>
<reference evidence="14 15" key="1">
    <citation type="submission" date="2018-11" db="EMBL/GenBank/DDBJ databases">
        <authorList>
            <consortium name="Pathogen Informatics"/>
        </authorList>
    </citation>
    <scope>NUCLEOTIDE SEQUENCE [LARGE SCALE GENOMIC DNA]</scope>
</reference>
<comment type="subcellular location">
    <subcellularLocation>
        <location evidence="1">Cytoplasm</location>
    </subcellularLocation>
</comment>
<dbReference type="InterPro" id="IPR023458">
    <property type="entry name" value="Met-tRNA_ligase_1"/>
</dbReference>
<feature type="domain" description="Methionyl/Leucyl tRNA synthetase" evidence="13">
    <location>
        <begin position="37"/>
        <end position="356"/>
    </location>
</feature>
<dbReference type="CDD" id="cd00814">
    <property type="entry name" value="MetRS_core"/>
    <property type="match status" value="1"/>
</dbReference>
<evidence type="ECO:0000256" key="4">
    <source>
        <dbReference type="ARBA" id="ARBA00022490"/>
    </source>
</evidence>
<evidence type="ECO:0000256" key="8">
    <source>
        <dbReference type="ARBA" id="ARBA00022917"/>
    </source>
</evidence>
<dbReference type="GO" id="GO:0006431">
    <property type="term" value="P:methionyl-tRNA aminoacylation"/>
    <property type="evidence" value="ECO:0007669"/>
    <property type="project" value="InterPro"/>
</dbReference>
<dbReference type="Proteomes" id="UP000271889">
    <property type="component" value="Unassembled WGS sequence"/>
</dbReference>
<keyword evidence="8 12" id="KW-0648">Protein biosynthesis</keyword>
<dbReference type="Pfam" id="PF09334">
    <property type="entry name" value="tRNA-synt_1g"/>
    <property type="match status" value="1"/>
</dbReference>